<dbReference type="Proteomes" id="UP000299102">
    <property type="component" value="Unassembled WGS sequence"/>
</dbReference>
<name>A0A4C1UXH8_EUMVA</name>
<evidence type="ECO:0000313" key="3">
    <source>
        <dbReference type="Proteomes" id="UP000299102"/>
    </source>
</evidence>
<sequence length="94" mass="11180">MTDNRSECSTLVQACVLSHRYRRDPRRRMITRIEIGIQIETDRTSRTERRSELWSTSSSVFVEDESTRCMSTRVKPRTRNNDKTDSMSRRNLHT</sequence>
<protein>
    <submittedName>
        <fullName evidence="2">Uncharacterized protein</fullName>
    </submittedName>
</protein>
<dbReference type="AlphaFoldDB" id="A0A4C1UXH8"/>
<reference evidence="2 3" key="1">
    <citation type="journal article" date="2019" name="Commun. Biol.">
        <title>The bagworm genome reveals a unique fibroin gene that provides high tensile strength.</title>
        <authorList>
            <person name="Kono N."/>
            <person name="Nakamura H."/>
            <person name="Ohtoshi R."/>
            <person name="Tomita M."/>
            <person name="Numata K."/>
            <person name="Arakawa K."/>
        </authorList>
    </citation>
    <scope>NUCLEOTIDE SEQUENCE [LARGE SCALE GENOMIC DNA]</scope>
</reference>
<comment type="caution">
    <text evidence="2">The sequence shown here is derived from an EMBL/GenBank/DDBJ whole genome shotgun (WGS) entry which is preliminary data.</text>
</comment>
<accession>A0A4C1UXH8</accession>
<feature type="compositionally biased region" description="Basic and acidic residues" evidence="1">
    <location>
        <begin position="79"/>
        <end position="88"/>
    </location>
</feature>
<evidence type="ECO:0000313" key="2">
    <source>
        <dbReference type="EMBL" id="GBP31155.1"/>
    </source>
</evidence>
<organism evidence="2 3">
    <name type="scientific">Eumeta variegata</name>
    <name type="common">Bagworm moth</name>
    <name type="synonym">Eumeta japonica</name>
    <dbReference type="NCBI Taxonomy" id="151549"/>
    <lineage>
        <taxon>Eukaryota</taxon>
        <taxon>Metazoa</taxon>
        <taxon>Ecdysozoa</taxon>
        <taxon>Arthropoda</taxon>
        <taxon>Hexapoda</taxon>
        <taxon>Insecta</taxon>
        <taxon>Pterygota</taxon>
        <taxon>Neoptera</taxon>
        <taxon>Endopterygota</taxon>
        <taxon>Lepidoptera</taxon>
        <taxon>Glossata</taxon>
        <taxon>Ditrysia</taxon>
        <taxon>Tineoidea</taxon>
        <taxon>Psychidae</taxon>
        <taxon>Oiketicinae</taxon>
        <taxon>Eumeta</taxon>
    </lineage>
</organism>
<evidence type="ECO:0000256" key="1">
    <source>
        <dbReference type="SAM" id="MobiDB-lite"/>
    </source>
</evidence>
<feature type="region of interest" description="Disordered" evidence="1">
    <location>
        <begin position="65"/>
        <end position="94"/>
    </location>
</feature>
<dbReference type="EMBL" id="BGZK01000242">
    <property type="protein sequence ID" value="GBP31155.1"/>
    <property type="molecule type" value="Genomic_DNA"/>
</dbReference>
<proteinExistence type="predicted"/>
<keyword evidence="3" id="KW-1185">Reference proteome</keyword>
<gene>
    <name evidence="2" type="ORF">EVAR_21593_1</name>
</gene>